<dbReference type="EMBL" id="ATLV01013962">
    <property type="status" value="NOT_ANNOTATED_CDS"/>
    <property type="molecule type" value="Genomic_DNA"/>
</dbReference>
<sequence>MTTQLTRGAESVGNGGALLYQQEQQHPVAASFYVQTDPGGPVHMVEDERTTFPFGKRMQWNRVDTDDCQ</sequence>
<name>A0A084VJY6_ANOSI</name>
<proteinExistence type="predicted"/>
<dbReference type="AlphaFoldDB" id="A0A084VJY6"/>
<dbReference type="VEuPathDB" id="VectorBase:ASIC005612"/>
<accession>A0A084VJY6</accession>
<dbReference type="EMBL" id="KE524915">
    <property type="protein sequence ID" value="KFB38280.1"/>
    <property type="molecule type" value="Genomic_DNA"/>
</dbReference>
<dbReference type="EnsemblMetazoa" id="ASIC005612-RA">
    <property type="protein sequence ID" value="ASIC005612-PA"/>
    <property type="gene ID" value="ASIC005612"/>
</dbReference>
<protein>
    <submittedName>
        <fullName evidence="1 2">Uncharacterized protein</fullName>
    </submittedName>
</protein>
<keyword evidence="3" id="KW-1185">Reference proteome</keyword>
<dbReference type="Proteomes" id="UP000030765">
    <property type="component" value="Unassembled WGS sequence"/>
</dbReference>
<evidence type="ECO:0000313" key="3">
    <source>
        <dbReference type="Proteomes" id="UP000030765"/>
    </source>
</evidence>
<reference evidence="2" key="2">
    <citation type="submission" date="2020-05" db="UniProtKB">
        <authorList>
            <consortium name="EnsemblMetazoa"/>
        </authorList>
    </citation>
    <scope>IDENTIFICATION</scope>
</reference>
<dbReference type="VEuPathDB" id="VectorBase:ASIS018618"/>
<evidence type="ECO:0000313" key="2">
    <source>
        <dbReference type="EnsemblMetazoa" id="ASIC005612-PA"/>
    </source>
</evidence>
<reference evidence="1 3" key="1">
    <citation type="journal article" date="2014" name="BMC Genomics">
        <title>Genome sequence of Anopheles sinensis provides insight into genetics basis of mosquito competence for malaria parasites.</title>
        <authorList>
            <person name="Zhou D."/>
            <person name="Zhang D."/>
            <person name="Ding G."/>
            <person name="Shi L."/>
            <person name="Hou Q."/>
            <person name="Ye Y."/>
            <person name="Xu Y."/>
            <person name="Zhou H."/>
            <person name="Xiong C."/>
            <person name="Li S."/>
            <person name="Yu J."/>
            <person name="Hong S."/>
            <person name="Yu X."/>
            <person name="Zou P."/>
            <person name="Chen C."/>
            <person name="Chang X."/>
            <person name="Wang W."/>
            <person name="Lv Y."/>
            <person name="Sun Y."/>
            <person name="Ma L."/>
            <person name="Shen B."/>
            <person name="Zhu C."/>
        </authorList>
    </citation>
    <scope>NUCLEOTIDE SEQUENCE [LARGE SCALE GENOMIC DNA]</scope>
</reference>
<gene>
    <name evidence="1" type="ORF">ZHAS_00005612</name>
</gene>
<evidence type="ECO:0000313" key="1">
    <source>
        <dbReference type="EMBL" id="KFB38280.1"/>
    </source>
</evidence>
<organism evidence="1">
    <name type="scientific">Anopheles sinensis</name>
    <name type="common">Mosquito</name>
    <dbReference type="NCBI Taxonomy" id="74873"/>
    <lineage>
        <taxon>Eukaryota</taxon>
        <taxon>Metazoa</taxon>
        <taxon>Ecdysozoa</taxon>
        <taxon>Arthropoda</taxon>
        <taxon>Hexapoda</taxon>
        <taxon>Insecta</taxon>
        <taxon>Pterygota</taxon>
        <taxon>Neoptera</taxon>
        <taxon>Endopterygota</taxon>
        <taxon>Diptera</taxon>
        <taxon>Nematocera</taxon>
        <taxon>Culicoidea</taxon>
        <taxon>Culicidae</taxon>
        <taxon>Anophelinae</taxon>
        <taxon>Anopheles</taxon>
    </lineage>
</organism>